<protein>
    <recommendedName>
        <fullName evidence="4">Sensor domain-containing protein</fullName>
    </recommendedName>
</protein>
<keyword evidence="3" id="KW-1185">Reference proteome</keyword>
<evidence type="ECO:0008006" key="4">
    <source>
        <dbReference type="Google" id="ProtNLM"/>
    </source>
</evidence>
<feature type="chain" id="PRO_5047359868" description="Sensor domain-containing protein" evidence="1">
    <location>
        <begin position="26"/>
        <end position="203"/>
    </location>
</feature>
<accession>A0ABQ2NAR8</accession>
<evidence type="ECO:0000313" key="2">
    <source>
        <dbReference type="EMBL" id="GGO90801.1"/>
    </source>
</evidence>
<reference evidence="3" key="1">
    <citation type="journal article" date="2019" name="Int. J. Syst. Evol. Microbiol.">
        <title>The Global Catalogue of Microorganisms (GCM) 10K type strain sequencing project: providing services to taxonomists for standard genome sequencing and annotation.</title>
        <authorList>
            <consortium name="The Broad Institute Genomics Platform"/>
            <consortium name="The Broad Institute Genome Sequencing Center for Infectious Disease"/>
            <person name="Wu L."/>
            <person name="Ma J."/>
        </authorList>
    </citation>
    <scope>NUCLEOTIDE SEQUENCE [LARGE SCALE GENOMIC DNA]</scope>
    <source>
        <strain evidence="3">CGMCC 4.7371</strain>
    </source>
</reference>
<evidence type="ECO:0000256" key="1">
    <source>
        <dbReference type="SAM" id="SignalP"/>
    </source>
</evidence>
<gene>
    <name evidence="2" type="ORF">GCM10011584_23430</name>
</gene>
<dbReference type="EMBL" id="BMNI01000005">
    <property type="protein sequence ID" value="GGO90801.1"/>
    <property type="molecule type" value="Genomic_DNA"/>
</dbReference>
<dbReference type="PROSITE" id="PS51257">
    <property type="entry name" value="PROKAR_LIPOPROTEIN"/>
    <property type="match status" value="1"/>
</dbReference>
<comment type="caution">
    <text evidence="2">The sequence shown here is derived from an EMBL/GenBank/DDBJ whole genome shotgun (WGS) entry which is preliminary data.</text>
</comment>
<dbReference type="RefSeq" id="WP_188784197.1">
    <property type="nucleotide sequence ID" value="NZ_BMNI01000005.1"/>
</dbReference>
<evidence type="ECO:0000313" key="3">
    <source>
        <dbReference type="Proteomes" id="UP000655410"/>
    </source>
</evidence>
<dbReference type="Proteomes" id="UP000655410">
    <property type="component" value="Unassembled WGS sequence"/>
</dbReference>
<keyword evidence="1" id="KW-0732">Signal</keyword>
<feature type="signal peptide" evidence="1">
    <location>
        <begin position="1"/>
        <end position="25"/>
    </location>
</feature>
<proteinExistence type="predicted"/>
<name>A0ABQ2NAR8_9ACTN</name>
<sequence length="203" mass="21014">MPSAVRRPVARPAAIAAVLGVLALAGCGGGSESPAEVVSPSPVDQTPTARIELTRGIHKENDPGGKVAPLVSSPAATCLADHLLKSFGIDGLKNIGVLTPNAIYRSAPRSIPAEQAEKWIAAFEACLDLDDYMLGIARAGVRMEAPAYGERDAAWAKARTCLDQAPGASHAVMLGELTAKPRTDGPTAAFAECVKIAYPKAHP</sequence>
<organism evidence="2 3">
    <name type="scientific">Nocardioides phosphati</name>
    <dbReference type="NCBI Taxonomy" id="1867775"/>
    <lineage>
        <taxon>Bacteria</taxon>
        <taxon>Bacillati</taxon>
        <taxon>Actinomycetota</taxon>
        <taxon>Actinomycetes</taxon>
        <taxon>Propionibacteriales</taxon>
        <taxon>Nocardioidaceae</taxon>
        <taxon>Nocardioides</taxon>
    </lineage>
</organism>